<evidence type="ECO:0000256" key="5">
    <source>
        <dbReference type="ARBA" id="ARBA00022448"/>
    </source>
</evidence>
<organism evidence="13 14">
    <name type="scientific">Macrostomum lignano</name>
    <dbReference type="NCBI Taxonomy" id="282301"/>
    <lineage>
        <taxon>Eukaryota</taxon>
        <taxon>Metazoa</taxon>
        <taxon>Spiralia</taxon>
        <taxon>Lophotrochozoa</taxon>
        <taxon>Platyhelminthes</taxon>
        <taxon>Rhabditophora</taxon>
        <taxon>Macrostomorpha</taxon>
        <taxon>Macrostomida</taxon>
        <taxon>Macrostomidae</taxon>
        <taxon>Macrostomum</taxon>
    </lineage>
</organism>
<keyword evidence="14" id="KW-1185">Reference proteome</keyword>
<feature type="region of interest" description="Disordered" evidence="12">
    <location>
        <begin position="1652"/>
        <end position="1690"/>
    </location>
</feature>
<comment type="subcellular location">
    <subcellularLocation>
        <location evidence="1">Endoplasmic reticulum membrane</location>
        <topology evidence="1">Peripheral membrane protein</topology>
    </subcellularLocation>
    <subcellularLocation>
        <location evidence="2">Preautophagosomal structure membrane</location>
        <topology evidence="2">Peripheral membrane protein</topology>
    </subcellularLocation>
</comment>
<dbReference type="GO" id="GO:0032266">
    <property type="term" value="F:phosphatidylinositol-3-phosphate binding"/>
    <property type="evidence" value="ECO:0007669"/>
    <property type="project" value="TreeGrafter"/>
</dbReference>
<dbReference type="GO" id="GO:0034727">
    <property type="term" value="P:piecemeal microautophagy of the nucleus"/>
    <property type="evidence" value="ECO:0007669"/>
    <property type="project" value="TreeGrafter"/>
</dbReference>
<keyword evidence="6" id="KW-0256">Endoplasmic reticulum</keyword>
<sequence>MNSFWNFSLHDGLKKRVCRYLLQHYLGTFLAKKISLDQLTVDITKGRGIVNNIELDVQSLNEVFRNQNIPLEMAEGIVEEISVSIPWSALVSEPSVVEVRGLRVTLSPSNRVDAMVSSQLLDSMLGSMVTSMQVAETCVRETPEEKQSGTEGVQRIANTIDTVLSKIRVTLIDSRITLVCRRLNKSVSLQVRIGQAEYFDTAEAPSNVPTPSDQPSSFSNLLLYKSLRLSGLALYLDDAPVGDFNVSGPPTPKKFSTSPAGMPSLPSSTPPLSPPAGLQRPHQQPIKIAEVMGQSEIQLVLKQEDHLPGSKFDCSVEAGRAIHVLLSPTQLHWLLQIVEAFAGRTRGTGQLQRRRRHIGDVAGGPSSRPMSLDDRQRIEEQLLSTSLGQPGELDEDDVGGFRSDSETDEDEQFYSMGPMEDAAGQPDMAESCHSDSTWQPGKNWATAASGTGARLGLPKQCKRPFAFDGSADITPSRVMGLTGELALLTFTVLHSDPETTHDGIDQPVSGRDKLAALSESFFSLIRGLDVNEQPQNLRALRLAMVDLCPHDHLGFLARPLKLTYTLEESRQLGKSSLSVSMGLADFTETLFERKAEPTLALPKPSDLVPRVCDVVAFPEQSLHSSQPSIRIDFVQTERHRGRELDRLSSVKLSLASCLIDVDLTLIDRLAALKEAFDFSQPARYDSQDMHQNQMFDQQPFSSVASEISLKGGDCAGGNFSDTERSEIRVESPQALLRLYFPVPDLRPSGQRQTRWYKKVVRSEWLELRLRQLTLLASLQTDADFALEATCADGLIATLCSETEQIRFAEAWRCSPEAAQAVDGISEAARLHIRMRPARNLRLLPDSIGFDSNAASAPPSGLGTLGTPPMDSILLNPAWGATPFSSKRDLIGKGGGNGQSSFVWESRVLPADPAEMSEFRTNSAANSRLVFELTLARCLINLDCQSNLEMLYNRLLNDLTLWQPAAPAQCDQRTFLPAHINFAEMLGSSGASFSQQFTSFRFSLSAGGSEDEDESRKSSNKLGFRGSPQQQSDLCLSISIQSGRLVGNLPLCPRDLENPQPQAQQAGAVLLDFTDAEVFTVSGHGGNPNKVYTTVALGDFSLYHAGLVPLSFFSEPCFHQLTAPLPEQLQLVLSPNSHMAGSATEKMQFSSRRRQPMLSLAVDAELKSRLKECSIALLVSRAALHYRMQPRQQFWLSQLMNMFELLDYPIEGYSAPLVRTTLHVSFSDIALNYRPTKLQIGSILTVRNAYISSTVQLEANSSACNFLFENADLYLTDRAASAKWKRDYAHVAGFEVLELHVGMNDSTGVLRKPKFILNCSSRGLQFHLCSDSLQALLSLMSHLANEGDLTTSSGEPGDSADESSCSSSSLLQKRQQPEGNNSALSSSVMSSIPMQLQEALSDAGSRAGEADEHVEESQDDLGFTIVDEPGLGLSVRNGDFEVKKICRQPIRIDDHFYPVPAGRADKLKEPKQLGIPLDQVTLRDISFSVSLYGGLDFRATPSNSVTLALSSASYSARQLPTSSKQQSACGRRSDQCMQLQVKKLSVRHSRFPDDSQTLQRQVVIIEDLEILDKVATSPINSFLYRHTSELMPRQTYTPMLSLKLSHQKSESAAHKAECLLMVSLQPVRLIVDQDAFYFLKAFFAEVSQRLSPAQPAQTEPNDACSISAGAVGDAKPEDSFESTGEAADAADSETAVMETSRQINLLFDELAEGSIVAQRESEQQHQQPLSLQSQQNQQQQLYFRCFVFSPEVFIRLDFNGGRFKPSEGTLGGIALGLLHLNDVELRLKRLEHRGGLLGIDRLCTYALGEWVLDLRDKQKGQVVRGLGPARVFLQLLTGLRDLVWLPVDSWMRHGLLLRGLQRGANSFASSSGAALLDLTGRILGGLQAAAALSQDVLSPLPLTERRRQRRIRAVSRGASARATSVTPVPGPSASSGKLPATPQTKCERLPRKVALSA</sequence>
<gene>
    <name evidence="13" type="ORF">BOX15_Mlig012653g1</name>
</gene>
<evidence type="ECO:0000256" key="11">
    <source>
        <dbReference type="ARBA" id="ARBA00024615"/>
    </source>
</evidence>
<feature type="region of interest" description="Disordered" evidence="12">
    <location>
        <begin position="1005"/>
        <end position="1028"/>
    </location>
</feature>
<evidence type="ECO:0000256" key="12">
    <source>
        <dbReference type="SAM" id="MobiDB-lite"/>
    </source>
</evidence>
<evidence type="ECO:0000256" key="10">
    <source>
        <dbReference type="ARBA" id="ARBA00024479"/>
    </source>
</evidence>
<dbReference type="GO" id="GO:0034045">
    <property type="term" value="C:phagophore assembly site membrane"/>
    <property type="evidence" value="ECO:0007669"/>
    <property type="project" value="UniProtKB-SubCell"/>
</dbReference>
<dbReference type="PANTHER" id="PTHR13190">
    <property type="entry name" value="AUTOPHAGY-RELATED 2, ISOFORM A"/>
    <property type="match status" value="1"/>
</dbReference>
<dbReference type="OrthoDB" id="18982at2759"/>
<dbReference type="GO" id="GO:0000422">
    <property type="term" value="P:autophagy of mitochondrion"/>
    <property type="evidence" value="ECO:0007669"/>
    <property type="project" value="TreeGrafter"/>
</dbReference>
<evidence type="ECO:0000256" key="7">
    <source>
        <dbReference type="ARBA" id="ARBA00023006"/>
    </source>
</evidence>
<feature type="compositionally biased region" description="Polar residues" evidence="12">
    <location>
        <begin position="1369"/>
        <end position="1380"/>
    </location>
</feature>
<keyword evidence="9" id="KW-0472">Membrane</keyword>
<dbReference type="STRING" id="282301.A0A267G5E9"/>
<comment type="similarity">
    <text evidence="3">Belongs to the ATG2 family.</text>
</comment>
<dbReference type="GO" id="GO:0005789">
    <property type="term" value="C:endoplasmic reticulum membrane"/>
    <property type="evidence" value="ECO:0007669"/>
    <property type="project" value="UniProtKB-SubCell"/>
</dbReference>
<feature type="region of interest" description="Disordered" evidence="12">
    <location>
        <begin position="347"/>
        <end position="445"/>
    </location>
</feature>
<feature type="compositionally biased region" description="Low complexity" evidence="12">
    <location>
        <begin position="1381"/>
        <end position="1390"/>
    </location>
</feature>
<reference evidence="13 14" key="1">
    <citation type="submission" date="2017-06" db="EMBL/GenBank/DDBJ databases">
        <title>A platform for efficient transgenesis in Macrostomum lignano, a flatworm model organism for stem cell research.</title>
        <authorList>
            <person name="Berezikov E."/>
        </authorList>
    </citation>
    <scope>NUCLEOTIDE SEQUENCE [LARGE SCALE GENOMIC DNA]</scope>
    <source>
        <strain evidence="13">DV1</strain>
        <tissue evidence="13">Whole organism</tissue>
    </source>
</reference>
<dbReference type="GO" id="GO:0061709">
    <property type="term" value="P:reticulophagy"/>
    <property type="evidence" value="ECO:0007669"/>
    <property type="project" value="TreeGrafter"/>
</dbReference>
<keyword evidence="7" id="KW-0072">Autophagy</keyword>
<dbReference type="Proteomes" id="UP000215902">
    <property type="component" value="Unassembled WGS sequence"/>
</dbReference>
<keyword evidence="5" id="KW-0813">Transport</keyword>
<evidence type="ECO:0000313" key="14">
    <source>
        <dbReference type="Proteomes" id="UP000215902"/>
    </source>
</evidence>
<dbReference type="GO" id="GO:0006869">
    <property type="term" value="P:lipid transport"/>
    <property type="evidence" value="ECO:0007669"/>
    <property type="project" value="UniProtKB-KW"/>
</dbReference>
<evidence type="ECO:0000256" key="3">
    <source>
        <dbReference type="ARBA" id="ARBA00009714"/>
    </source>
</evidence>
<comment type="catalytic activity">
    <reaction evidence="10">
        <text>a 1,2-diacyl-sn-glycero-3-phospho-L-serine(in) = a 1,2-diacyl-sn-glycero-3-phospho-L-serine(out)</text>
        <dbReference type="Rhea" id="RHEA:38663"/>
        <dbReference type="ChEBI" id="CHEBI:57262"/>
    </reaction>
</comment>
<evidence type="ECO:0000256" key="9">
    <source>
        <dbReference type="ARBA" id="ARBA00023136"/>
    </source>
</evidence>
<protein>
    <recommendedName>
        <fullName evidence="4">Autophagy-related protein 2</fullName>
    </recommendedName>
</protein>
<dbReference type="GO" id="GO:0061908">
    <property type="term" value="C:phagophore"/>
    <property type="evidence" value="ECO:0007669"/>
    <property type="project" value="TreeGrafter"/>
</dbReference>
<dbReference type="InterPro" id="IPR026849">
    <property type="entry name" value="ATG2"/>
</dbReference>
<comment type="caution">
    <text evidence="13">The sequence shown here is derived from an EMBL/GenBank/DDBJ whole genome shotgun (WGS) entry which is preliminary data.</text>
</comment>
<comment type="catalytic activity">
    <reaction evidence="11">
        <text>a 1,2-diacyl-sn-glycero-3-phosphoethanolamine(in) = a 1,2-diacyl-sn-glycero-3-phosphoethanolamine(out)</text>
        <dbReference type="Rhea" id="RHEA:38895"/>
        <dbReference type="ChEBI" id="CHEBI:64612"/>
    </reaction>
</comment>
<evidence type="ECO:0000256" key="8">
    <source>
        <dbReference type="ARBA" id="ARBA00023055"/>
    </source>
</evidence>
<dbReference type="Pfam" id="PF13329">
    <property type="entry name" value="ATG2_CAD"/>
    <property type="match status" value="3"/>
</dbReference>
<dbReference type="EMBL" id="NIVC01000543">
    <property type="protein sequence ID" value="PAA81248.1"/>
    <property type="molecule type" value="Genomic_DNA"/>
</dbReference>
<dbReference type="GO" id="GO:0061723">
    <property type="term" value="P:glycophagy"/>
    <property type="evidence" value="ECO:0007669"/>
    <property type="project" value="TreeGrafter"/>
</dbReference>
<dbReference type="GO" id="GO:0043495">
    <property type="term" value="F:protein-membrane adaptor activity"/>
    <property type="evidence" value="ECO:0007669"/>
    <property type="project" value="TreeGrafter"/>
</dbReference>
<keyword evidence="8" id="KW-0445">Lipid transport</keyword>
<evidence type="ECO:0000256" key="6">
    <source>
        <dbReference type="ARBA" id="ARBA00022824"/>
    </source>
</evidence>
<feature type="region of interest" description="Disordered" evidence="12">
    <location>
        <begin position="1910"/>
        <end position="1956"/>
    </location>
</feature>
<dbReference type="GO" id="GO:0000045">
    <property type="term" value="P:autophagosome assembly"/>
    <property type="evidence" value="ECO:0007669"/>
    <property type="project" value="TreeGrafter"/>
</dbReference>
<evidence type="ECO:0000256" key="4">
    <source>
        <dbReference type="ARBA" id="ARBA00018070"/>
    </source>
</evidence>
<name>A0A267G5E9_9PLAT</name>
<feature type="compositionally biased region" description="Basic and acidic residues" evidence="12">
    <location>
        <begin position="371"/>
        <end position="380"/>
    </location>
</feature>
<dbReference type="PANTHER" id="PTHR13190:SF1">
    <property type="entry name" value="AUTOPHAGY-RELATED 2, ISOFORM A"/>
    <property type="match status" value="1"/>
</dbReference>
<proteinExistence type="inferred from homology"/>
<evidence type="ECO:0000313" key="13">
    <source>
        <dbReference type="EMBL" id="PAA81248.1"/>
    </source>
</evidence>
<evidence type="ECO:0000256" key="1">
    <source>
        <dbReference type="ARBA" id="ARBA00004406"/>
    </source>
</evidence>
<feature type="region of interest" description="Disordered" evidence="12">
    <location>
        <begin position="1347"/>
        <end position="1419"/>
    </location>
</feature>
<evidence type="ECO:0000256" key="2">
    <source>
        <dbReference type="ARBA" id="ARBA00004623"/>
    </source>
</evidence>
<accession>A0A267G5E9</accession>
<feature type="region of interest" description="Disordered" evidence="12">
    <location>
        <begin position="246"/>
        <end position="280"/>
    </location>
</feature>